<dbReference type="EMBL" id="VBSB01000017">
    <property type="protein sequence ID" value="NTY62632.1"/>
    <property type="molecule type" value="Genomic_DNA"/>
</dbReference>
<dbReference type="Proteomes" id="UP000708347">
    <property type="component" value="Unassembled WGS sequence"/>
</dbReference>
<protein>
    <recommendedName>
        <fullName evidence="3">ESX-1 secretion-associated protein EspA/EspE-like domain-containing protein</fullName>
    </recommendedName>
</protein>
<comment type="caution">
    <text evidence="1">The sequence shown here is derived from an EMBL/GenBank/DDBJ whole genome shotgun (WGS) entry which is preliminary data.</text>
</comment>
<proteinExistence type="predicted"/>
<evidence type="ECO:0008006" key="3">
    <source>
        <dbReference type="Google" id="ProtNLM"/>
    </source>
</evidence>
<evidence type="ECO:0000313" key="1">
    <source>
        <dbReference type="EMBL" id="NTY62632.1"/>
    </source>
</evidence>
<name>A0ABX2K0Y9_9MYCO</name>
<sequence length="232" mass="26380">MSEVNHLMGIVEKLFLPQMRPEKIEPMPVPTGDTAVEQAFAGFCLAANAVTHRDYEQHLRDWEDRQNRLIDWREHLKAHPIPDSAESAAAIQRGEMTVSQALMGTDRWEEMMDDLTEMLRWSSTRHEESGRKLRVTSDAGSRAIAIRQRGEERVKQIVKSSTRKINRLNEDDTARRDEIIASGQSQVAAVAEVVVNRTNALTRQILDLDENTAHITTADWLRQHGLDAVVNH</sequence>
<accession>A0ABX2K0Y9</accession>
<gene>
    <name evidence="1" type="ORF">FEG63_24155</name>
</gene>
<reference evidence="1 2" key="1">
    <citation type="submission" date="2019-05" db="EMBL/GenBank/DDBJ databases">
        <title>Mycolicibacterium sphagni ENV482 genome assembly.</title>
        <authorList>
            <person name="Chen W."/>
            <person name="Faulkner N.W."/>
            <person name="Hyman M.R."/>
        </authorList>
    </citation>
    <scope>NUCLEOTIDE SEQUENCE [LARGE SCALE GENOMIC DNA]</scope>
    <source>
        <strain evidence="1 2">ENV482</strain>
    </source>
</reference>
<keyword evidence="2" id="KW-1185">Reference proteome</keyword>
<dbReference type="RefSeq" id="WP_174400349.1">
    <property type="nucleotide sequence ID" value="NZ_VBSB01000017.1"/>
</dbReference>
<organism evidence="1 2">
    <name type="scientific">Mycolicibacterium sphagni</name>
    <dbReference type="NCBI Taxonomy" id="1786"/>
    <lineage>
        <taxon>Bacteria</taxon>
        <taxon>Bacillati</taxon>
        <taxon>Actinomycetota</taxon>
        <taxon>Actinomycetes</taxon>
        <taxon>Mycobacteriales</taxon>
        <taxon>Mycobacteriaceae</taxon>
        <taxon>Mycolicibacterium</taxon>
    </lineage>
</organism>
<evidence type="ECO:0000313" key="2">
    <source>
        <dbReference type="Proteomes" id="UP000708347"/>
    </source>
</evidence>